<keyword evidence="2" id="KW-1185">Reference proteome</keyword>
<dbReference type="Proteomes" id="UP000051836">
    <property type="component" value="Unassembled WGS sequence"/>
</dbReference>
<evidence type="ECO:0008006" key="3">
    <source>
        <dbReference type="Google" id="ProtNLM"/>
    </source>
</evidence>
<dbReference type="InterPro" id="IPR003961">
    <property type="entry name" value="FN3_dom"/>
</dbReference>
<proteinExistence type="predicted"/>
<dbReference type="SUPFAM" id="SSF49265">
    <property type="entry name" value="Fibronectin type III"/>
    <property type="match status" value="1"/>
</dbReference>
<dbReference type="InterPro" id="IPR036116">
    <property type="entry name" value="FN3_sf"/>
</dbReference>
<evidence type="ECO:0000313" key="1">
    <source>
        <dbReference type="EMBL" id="KQK80973.1"/>
    </source>
</evidence>
<organism evidence="1 2">
    <name type="scientific">Amazona aestiva</name>
    <name type="common">Blue-fronted Amazon parrot</name>
    <dbReference type="NCBI Taxonomy" id="12930"/>
    <lineage>
        <taxon>Eukaryota</taxon>
        <taxon>Metazoa</taxon>
        <taxon>Chordata</taxon>
        <taxon>Craniata</taxon>
        <taxon>Vertebrata</taxon>
        <taxon>Euteleostomi</taxon>
        <taxon>Archelosauria</taxon>
        <taxon>Archosauria</taxon>
        <taxon>Dinosauria</taxon>
        <taxon>Saurischia</taxon>
        <taxon>Theropoda</taxon>
        <taxon>Coelurosauria</taxon>
        <taxon>Aves</taxon>
        <taxon>Neognathae</taxon>
        <taxon>Neoaves</taxon>
        <taxon>Telluraves</taxon>
        <taxon>Australaves</taxon>
        <taxon>Psittaciformes</taxon>
        <taxon>Psittacidae</taxon>
        <taxon>Amazona</taxon>
    </lineage>
</organism>
<sequence>MGLLGLLNPSATGTSTMWTTASGPEVGSLLEDVTYSVRVLAFTSMGDGPLSDPIQVKTQQGIPEQLMNFRAEAKTEMSVVL</sequence>
<gene>
    <name evidence="1" type="ORF">AAES_86523</name>
</gene>
<name>A0A0Q3MEA2_AMAAE</name>
<dbReference type="OrthoDB" id="10253954at2759"/>
<dbReference type="STRING" id="12930.A0A0Q3MEA2"/>
<evidence type="ECO:0000313" key="2">
    <source>
        <dbReference type="Proteomes" id="UP000051836"/>
    </source>
</evidence>
<protein>
    <recommendedName>
        <fullName evidence="3">Fibronectin type-III domain-containing protein</fullName>
    </recommendedName>
</protein>
<dbReference type="EMBL" id="LMAW01002494">
    <property type="protein sequence ID" value="KQK80973.1"/>
    <property type="molecule type" value="Genomic_DNA"/>
</dbReference>
<dbReference type="InterPro" id="IPR013783">
    <property type="entry name" value="Ig-like_fold"/>
</dbReference>
<accession>A0A0Q3MEA2</accession>
<dbReference type="CDD" id="cd00063">
    <property type="entry name" value="FN3"/>
    <property type="match status" value="1"/>
</dbReference>
<reference evidence="1 2" key="1">
    <citation type="submission" date="2015-10" db="EMBL/GenBank/DDBJ databases">
        <authorList>
            <person name="Gilbert D.G."/>
        </authorList>
    </citation>
    <scope>NUCLEOTIDE SEQUENCE [LARGE SCALE GENOMIC DNA]</scope>
    <source>
        <strain evidence="1">FVVF132</strain>
    </source>
</reference>
<dbReference type="AlphaFoldDB" id="A0A0Q3MEA2"/>
<comment type="caution">
    <text evidence="1">The sequence shown here is derived from an EMBL/GenBank/DDBJ whole genome shotgun (WGS) entry which is preliminary data.</text>
</comment>
<dbReference type="Gene3D" id="2.60.40.10">
    <property type="entry name" value="Immunoglobulins"/>
    <property type="match status" value="1"/>
</dbReference>